<gene>
    <name evidence="1" type="ORF">YSA_02057</name>
</gene>
<evidence type="ECO:0000313" key="2">
    <source>
        <dbReference type="Proteomes" id="UP000005268"/>
    </source>
</evidence>
<name>I3UQW4_PSEPU</name>
<dbReference type="HOGENOM" id="CLU_3256604_0_0_6"/>
<protein>
    <submittedName>
        <fullName evidence="1">Uncharacterized protein</fullName>
    </submittedName>
</protein>
<proteinExistence type="predicted"/>
<evidence type="ECO:0000313" key="1">
    <source>
        <dbReference type="EMBL" id="AFK67885.1"/>
    </source>
</evidence>
<sequence>MYGDLQGFQRRLDLAAQRCSQLHYPGLMGGFAVMMFLDTALG</sequence>
<reference evidence="1 2" key="1">
    <citation type="journal article" date="2012" name="J. Bacteriol.">
        <title>Complete Genome Sequence of the Naphthalene-Degrading Pseudomonas putida Strain ND6.</title>
        <authorList>
            <person name="Li S."/>
            <person name="Zhao H."/>
            <person name="Li Y."/>
            <person name="Niu S."/>
            <person name="Cai B."/>
        </authorList>
    </citation>
    <scope>NUCLEOTIDE SEQUENCE [LARGE SCALE GENOMIC DNA]</scope>
    <source>
        <strain evidence="1 2">ND6</strain>
    </source>
</reference>
<organism evidence="1 2">
    <name type="scientific">Pseudomonas putida ND6</name>
    <dbReference type="NCBI Taxonomy" id="231023"/>
    <lineage>
        <taxon>Bacteria</taxon>
        <taxon>Pseudomonadati</taxon>
        <taxon>Pseudomonadota</taxon>
        <taxon>Gammaproteobacteria</taxon>
        <taxon>Pseudomonadales</taxon>
        <taxon>Pseudomonadaceae</taxon>
        <taxon>Pseudomonas</taxon>
    </lineage>
</organism>
<dbReference type="KEGG" id="ppi:YSA_02057"/>
<dbReference type="Proteomes" id="UP000005268">
    <property type="component" value="Chromosome"/>
</dbReference>
<dbReference type="EMBL" id="CP003588">
    <property type="protein sequence ID" value="AFK67885.1"/>
    <property type="molecule type" value="Genomic_DNA"/>
</dbReference>
<dbReference type="PATRIC" id="fig|231023.4.peg.991"/>
<dbReference type="AlphaFoldDB" id="I3UQW4"/>
<accession>I3UQW4</accession>